<dbReference type="Gene3D" id="3.10.129.10">
    <property type="entry name" value="Hotdog Thioesterase"/>
    <property type="match status" value="1"/>
</dbReference>
<evidence type="ECO:0000256" key="1">
    <source>
        <dbReference type="ARBA" id="ARBA00022801"/>
    </source>
</evidence>
<dbReference type="RefSeq" id="WP_380791054.1">
    <property type="nucleotide sequence ID" value="NZ_JBHTKR010000003.1"/>
</dbReference>
<reference evidence="4" key="1">
    <citation type="journal article" date="2019" name="Int. J. Syst. Evol. Microbiol.">
        <title>The Global Catalogue of Microorganisms (GCM) 10K type strain sequencing project: providing services to taxonomists for standard genome sequencing and annotation.</title>
        <authorList>
            <consortium name="The Broad Institute Genomics Platform"/>
            <consortium name="The Broad Institute Genome Sequencing Center for Infectious Disease"/>
            <person name="Wu L."/>
            <person name="Ma J."/>
        </authorList>
    </citation>
    <scope>NUCLEOTIDE SEQUENCE [LARGE SCALE GENOMIC DNA]</scope>
    <source>
        <strain evidence="4">CCUG 55328</strain>
    </source>
</reference>
<dbReference type="SUPFAM" id="SSF54637">
    <property type="entry name" value="Thioesterase/thiol ester dehydrase-isomerase"/>
    <property type="match status" value="1"/>
</dbReference>
<keyword evidence="4" id="KW-1185">Reference proteome</keyword>
<dbReference type="NCBIfam" id="TIGR00369">
    <property type="entry name" value="unchar_dom_1"/>
    <property type="match status" value="1"/>
</dbReference>
<feature type="domain" description="Thioesterase" evidence="2">
    <location>
        <begin position="45"/>
        <end position="123"/>
    </location>
</feature>
<organism evidence="3 4">
    <name type="scientific">Seohaeicola saemankumensis</name>
    <dbReference type="NCBI Taxonomy" id="481181"/>
    <lineage>
        <taxon>Bacteria</taxon>
        <taxon>Pseudomonadati</taxon>
        <taxon>Pseudomonadota</taxon>
        <taxon>Alphaproteobacteria</taxon>
        <taxon>Rhodobacterales</taxon>
        <taxon>Roseobacteraceae</taxon>
        <taxon>Seohaeicola</taxon>
    </lineage>
</organism>
<evidence type="ECO:0000313" key="4">
    <source>
        <dbReference type="Proteomes" id="UP001597151"/>
    </source>
</evidence>
<dbReference type="EMBL" id="JBHTKR010000003">
    <property type="protein sequence ID" value="MFD1194927.1"/>
    <property type="molecule type" value="Genomic_DNA"/>
</dbReference>
<accession>A0ABW3TEE8</accession>
<proteinExistence type="predicted"/>
<dbReference type="CDD" id="cd03443">
    <property type="entry name" value="PaaI_thioesterase"/>
    <property type="match status" value="1"/>
</dbReference>
<protein>
    <submittedName>
        <fullName evidence="3">PaaI family thioesterase</fullName>
        <ecNumber evidence="3">3.1.2.-</ecNumber>
    </submittedName>
</protein>
<dbReference type="Proteomes" id="UP001597151">
    <property type="component" value="Unassembled WGS sequence"/>
</dbReference>
<comment type="caution">
    <text evidence="3">The sequence shown here is derived from an EMBL/GenBank/DDBJ whole genome shotgun (WGS) entry which is preliminary data.</text>
</comment>
<keyword evidence="1 3" id="KW-0378">Hydrolase</keyword>
<dbReference type="EC" id="3.1.2.-" evidence="3"/>
<gene>
    <name evidence="3" type="ORF">ACFQ3C_09615</name>
</gene>
<dbReference type="InterPro" id="IPR029069">
    <property type="entry name" value="HotDog_dom_sf"/>
</dbReference>
<dbReference type="Pfam" id="PF03061">
    <property type="entry name" value="4HBT"/>
    <property type="match status" value="1"/>
</dbReference>
<evidence type="ECO:0000259" key="2">
    <source>
        <dbReference type="Pfam" id="PF03061"/>
    </source>
</evidence>
<dbReference type="GO" id="GO:0016787">
    <property type="term" value="F:hydrolase activity"/>
    <property type="evidence" value="ECO:0007669"/>
    <property type="project" value="UniProtKB-KW"/>
</dbReference>
<dbReference type="InterPro" id="IPR003736">
    <property type="entry name" value="PAAI_dom"/>
</dbReference>
<evidence type="ECO:0000313" key="3">
    <source>
        <dbReference type="EMBL" id="MFD1194927.1"/>
    </source>
</evidence>
<name>A0ABW3TEE8_9RHOB</name>
<dbReference type="InterPro" id="IPR006683">
    <property type="entry name" value="Thioestr_dom"/>
</dbReference>
<sequence length="135" mass="14626">MPHLDPALIEDAYPLQAHLGFVMTGWSDGYSRFELPLAPFLMNRFGIPHGGVHATMLDTVMGFCGCYTGDPDTRQMAMTLSMTVNFVAQAQGNVMIGEGRVTGGGRKTFFAEGTVKDELGTLIATGTGVFRYRGR</sequence>